<dbReference type="FunFam" id="3.30.830.10:FF:000015">
    <property type="entry name" value="Putative zinc metalloprotease"/>
    <property type="match status" value="1"/>
</dbReference>
<feature type="compositionally biased region" description="Basic and acidic residues" evidence="1">
    <location>
        <begin position="1045"/>
        <end position="1058"/>
    </location>
</feature>
<dbReference type="Proteomes" id="UP000054097">
    <property type="component" value="Unassembled WGS sequence"/>
</dbReference>
<reference evidence="4 5" key="1">
    <citation type="submission" date="2014-04" db="EMBL/GenBank/DDBJ databases">
        <authorList>
            <consortium name="DOE Joint Genome Institute"/>
            <person name="Kuo A."/>
            <person name="Zuccaro A."/>
            <person name="Kohler A."/>
            <person name="Nagy L.G."/>
            <person name="Floudas D."/>
            <person name="Copeland A."/>
            <person name="Barry K.W."/>
            <person name="Cichocki N."/>
            <person name="Veneault-Fourrey C."/>
            <person name="LaButti K."/>
            <person name="Lindquist E.A."/>
            <person name="Lipzen A."/>
            <person name="Lundell T."/>
            <person name="Morin E."/>
            <person name="Murat C."/>
            <person name="Sun H."/>
            <person name="Tunlid A."/>
            <person name="Henrissat B."/>
            <person name="Grigoriev I.V."/>
            <person name="Hibbett D.S."/>
            <person name="Martin F."/>
            <person name="Nordberg H.P."/>
            <person name="Cantor M.N."/>
            <person name="Hua S.X."/>
        </authorList>
    </citation>
    <scope>NUCLEOTIDE SEQUENCE [LARGE SCALE GENOMIC DNA]</scope>
    <source>
        <strain evidence="4 5">MAFF 305830</strain>
    </source>
</reference>
<dbReference type="EMBL" id="KN824277">
    <property type="protein sequence ID" value="KIM33987.1"/>
    <property type="molecule type" value="Genomic_DNA"/>
</dbReference>
<reference evidence="5" key="2">
    <citation type="submission" date="2015-01" db="EMBL/GenBank/DDBJ databases">
        <title>Evolutionary Origins and Diversification of the Mycorrhizal Mutualists.</title>
        <authorList>
            <consortium name="DOE Joint Genome Institute"/>
            <consortium name="Mycorrhizal Genomics Consortium"/>
            <person name="Kohler A."/>
            <person name="Kuo A."/>
            <person name="Nagy L.G."/>
            <person name="Floudas D."/>
            <person name="Copeland A."/>
            <person name="Barry K.W."/>
            <person name="Cichocki N."/>
            <person name="Veneault-Fourrey C."/>
            <person name="LaButti K."/>
            <person name="Lindquist E.A."/>
            <person name="Lipzen A."/>
            <person name="Lundell T."/>
            <person name="Morin E."/>
            <person name="Murat C."/>
            <person name="Riley R."/>
            <person name="Ohm R."/>
            <person name="Sun H."/>
            <person name="Tunlid A."/>
            <person name="Henrissat B."/>
            <person name="Grigoriev I.V."/>
            <person name="Hibbett D.S."/>
            <person name="Martin F."/>
        </authorList>
    </citation>
    <scope>NUCLEOTIDE SEQUENCE [LARGE SCALE GENOMIC DNA]</scope>
    <source>
        <strain evidence="5">MAFF 305830</strain>
    </source>
</reference>
<keyword evidence="5" id="KW-1185">Reference proteome</keyword>
<feature type="domain" description="Peptidase M16 C-terminal" evidence="3">
    <location>
        <begin position="829"/>
        <end position="907"/>
    </location>
</feature>
<organism evidence="4 5">
    <name type="scientific">Serendipita vermifera MAFF 305830</name>
    <dbReference type="NCBI Taxonomy" id="933852"/>
    <lineage>
        <taxon>Eukaryota</taxon>
        <taxon>Fungi</taxon>
        <taxon>Dikarya</taxon>
        <taxon>Basidiomycota</taxon>
        <taxon>Agaricomycotina</taxon>
        <taxon>Agaricomycetes</taxon>
        <taxon>Sebacinales</taxon>
        <taxon>Serendipitaceae</taxon>
        <taxon>Serendipita</taxon>
    </lineage>
</organism>
<evidence type="ECO:0008006" key="6">
    <source>
        <dbReference type="Google" id="ProtNLM"/>
    </source>
</evidence>
<dbReference type="FunFam" id="3.30.830.10:FF:000031">
    <property type="entry name" value="Putative zinc metalloprotease"/>
    <property type="match status" value="1"/>
</dbReference>
<evidence type="ECO:0000259" key="3">
    <source>
        <dbReference type="Pfam" id="PF05193"/>
    </source>
</evidence>
<protein>
    <recommendedName>
        <fullName evidence="6">Mitochondrial presequence protease</fullName>
    </recommendedName>
</protein>
<gene>
    <name evidence="4" type="ORF">M408DRAFT_13674</name>
</gene>
<evidence type="ECO:0000259" key="2">
    <source>
        <dbReference type="Pfam" id="PF00675"/>
    </source>
</evidence>
<evidence type="ECO:0000313" key="4">
    <source>
        <dbReference type="EMBL" id="KIM33987.1"/>
    </source>
</evidence>
<dbReference type="OrthoDB" id="4953at2759"/>
<dbReference type="InterPro" id="IPR011249">
    <property type="entry name" value="Metalloenz_LuxS/M16"/>
</dbReference>
<feature type="domain" description="Peptidase M16 N-terminal" evidence="2">
    <location>
        <begin position="58"/>
        <end position="141"/>
    </location>
</feature>
<feature type="domain" description="Peptidase M16 C-terminal" evidence="3">
    <location>
        <begin position="198"/>
        <end position="389"/>
    </location>
</feature>
<dbReference type="InterPro" id="IPR011765">
    <property type="entry name" value="Pept_M16_N"/>
</dbReference>
<name>A0A0C2XYQ6_SERVB</name>
<dbReference type="PANTHER" id="PTHR43016:SF16">
    <property type="entry name" value="METALLOPROTEASE, PUTATIVE (AFU_ORTHOLOGUE AFUA_4G07610)-RELATED"/>
    <property type="match status" value="1"/>
</dbReference>
<dbReference type="STRING" id="933852.A0A0C2XYQ6"/>
<proteinExistence type="predicted"/>
<dbReference type="Pfam" id="PF05193">
    <property type="entry name" value="Peptidase_M16_C"/>
    <property type="match status" value="2"/>
</dbReference>
<feature type="region of interest" description="Disordered" evidence="1">
    <location>
        <begin position="1026"/>
        <end position="1058"/>
    </location>
</feature>
<dbReference type="GO" id="GO:0046872">
    <property type="term" value="F:metal ion binding"/>
    <property type="evidence" value="ECO:0007669"/>
    <property type="project" value="InterPro"/>
</dbReference>
<evidence type="ECO:0000256" key="1">
    <source>
        <dbReference type="SAM" id="MobiDB-lite"/>
    </source>
</evidence>
<dbReference type="AlphaFoldDB" id="A0A0C2XYQ6"/>
<evidence type="ECO:0000313" key="5">
    <source>
        <dbReference type="Proteomes" id="UP000054097"/>
    </source>
</evidence>
<dbReference type="HOGENOM" id="CLU_006065_0_0_1"/>
<accession>A0A0C2XYQ6</accession>
<dbReference type="PANTHER" id="PTHR43016">
    <property type="entry name" value="PRESEQUENCE PROTEASE"/>
    <property type="match status" value="1"/>
</dbReference>
<sequence>MVSESFGNFDLVKRVDVSYSPIRVSKWRSRVTGLSVVHIDYEAPIVKGYFAVATEIFNDSGCPHTLEHLVFMGSEKYPYKGVLDNLANRAFSAGTNAWTANDSTIYTIATAGQQGFLQLLPVYVDHILYPTMTNSSFVTEVHHIDGKGEDSGVVYSEMQGRENTSGDLMALRAQRAAYSPTSAYRSETGGLMEALRVLSVDTIRDYHGSYYVPHNICLIVAGKLSTEALLGVLQDQVEPSIIQHGKAHGPRPEGWKRPFLETPSVEPPVIRGLHSEVVEFPEKDESTGEMAMYFVGPSPKDQLTMKAIDLLGIYLTDSAASPLTKEFVEIPSPYCTYVAFYEDTRSTFSELAVYFGSVPSEHLDTLDERLKATLQRIVAEGLDMDRMSSVIARDRLKLMSALENSGGDVFSNVIINDFVYGDSEGGDLDKSLGEYYDVLKTWTSKDWTNLLSKYYDAPSRLVVRGKPSAALAETLEKKEKARVAAQVEQLGPEGLARLERELAAAKEEHEKHIPEEVLTSFPVPDVNSISWISVQSAKSTPSSSAAQKSGSSELEKHIQKDATPLTMQVQFDHVHSDFTSIHTLMSLAQLPDDLRPYAMLYQMCLFNSPINRPDGTRLTHEEVINALDKDTVAYDSGLGMDGVFSELLRVSIKVESTKYDSGIAWLRDVIFQSEFTKERLEVTLAKVQQSIPEMKRDGNSVTRSVFNDLAFDSTLTSKNAGVTSLMEWIPRMAAEVQENVQGVIEKLESVRRLITSPSAFRFSVTGNILGLPTPKASLAANFKNLAPAEPQALRWSSDALTGLGKNPAKKAVVLSLPTIESSYAIHASQAFVGFDHPDSAALRIALEVLDGTESFLWKYIRGSGLAYGANMGLSLESGLVTFGLYRSPNSYKAFQEAAKVVRGLCDGSIELKQTSMDAAQSSLVYALARRVASPGKAAITSFVNQALKGVSQNWEQDVLAQLKAVTPSQVLDVLKRYVLPIFDPSASIAVVACAPGKADDIAAGLTSEGFEVERRTLEVDATELEVVGSIEGSESDDGGSSSDSSEEHAHLDVHPELR</sequence>
<dbReference type="Gene3D" id="3.30.830.10">
    <property type="entry name" value="Metalloenzyme, LuxS/M16 peptidase-like"/>
    <property type="match status" value="4"/>
</dbReference>
<dbReference type="Pfam" id="PF00675">
    <property type="entry name" value="Peptidase_M16"/>
    <property type="match status" value="1"/>
</dbReference>
<feature type="compositionally biased region" description="Low complexity" evidence="1">
    <location>
        <begin position="1028"/>
        <end position="1043"/>
    </location>
</feature>
<dbReference type="InterPro" id="IPR007863">
    <property type="entry name" value="Peptidase_M16_C"/>
</dbReference>
<dbReference type="SUPFAM" id="SSF63411">
    <property type="entry name" value="LuxS/MPP-like metallohydrolase"/>
    <property type="match status" value="4"/>
</dbReference>